<organism evidence="1 2">
    <name type="scientific">Bacillus altitudinis</name>
    <dbReference type="NCBI Taxonomy" id="293387"/>
    <lineage>
        <taxon>Bacteria</taxon>
        <taxon>Bacillati</taxon>
        <taxon>Bacillota</taxon>
        <taxon>Bacilli</taxon>
        <taxon>Bacillales</taxon>
        <taxon>Bacillaceae</taxon>
        <taxon>Bacillus</taxon>
    </lineage>
</organism>
<name>A0A653LFV4_BACAB</name>
<protein>
    <submittedName>
        <fullName evidence="1">Petrobactin biosynthesis protein AsbA</fullName>
    </submittedName>
</protein>
<dbReference type="InterPro" id="IPR032349">
    <property type="entry name" value="DUF4865"/>
</dbReference>
<evidence type="ECO:0000313" key="2">
    <source>
        <dbReference type="Proteomes" id="UP000433089"/>
    </source>
</evidence>
<evidence type="ECO:0000313" key="1">
    <source>
        <dbReference type="EMBL" id="VXA91263.1"/>
    </source>
</evidence>
<reference evidence="1 2" key="1">
    <citation type="submission" date="2019-10" db="EMBL/GenBank/DDBJ databases">
        <authorList>
            <person name="Karimi E."/>
        </authorList>
    </citation>
    <scope>NUCLEOTIDE SEQUENCE [LARGE SCALE GENOMIC DNA]</scope>
    <source>
        <strain evidence="1">Bacillus sp. 348</strain>
    </source>
</reference>
<gene>
    <name evidence="1" type="ORF">BACI348_110050</name>
</gene>
<accession>A0A653LFV4</accession>
<dbReference type="RefSeq" id="WP_024720198.1">
    <property type="nucleotide sequence ID" value="NZ_BPWB01000006.1"/>
</dbReference>
<dbReference type="Proteomes" id="UP000433089">
    <property type="component" value="Unassembled WGS sequence"/>
</dbReference>
<proteinExistence type="predicted"/>
<dbReference type="AlphaFoldDB" id="A0A653LFV4"/>
<sequence length="183" mass="21720">MHAMQYHVDLPADYDMNIIRKRVRNNGWKTDGYQDLLFKAYLITEKDKHRSLHNGYCPLYIWKQSEGMTDFVFKGSFDHILRSFGWKQINIGITYSVHLTDDFHRSTFVLEEYVTIHPTDCLENLDIAHLFSHFNDNKGEVIVYNPDKWKCVKYSFLDSLPVNIEKQIHTYEIIHLSMDHSMA</sequence>
<dbReference type="EMBL" id="CABWLH010000003">
    <property type="protein sequence ID" value="VXA91263.1"/>
    <property type="molecule type" value="Genomic_DNA"/>
</dbReference>
<dbReference type="Pfam" id="PF16157">
    <property type="entry name" value="DUF4865"/>
    <property type="match status" value="1"/>
</dbReference>